<keyword evidence="2" id="KW-0614">Plasmid</keyword>
<dbReference type="AlphaFoldDB" id="Q1L9N8"/>
<feature type="region of interest" description="Disordered" evidence="1">
    <location>
        <begin position="127"/>
        <end position="155"/>
    </location>
</feature>
<dbReference type="RefSeq" id="WP_011514907.1">
    <property type="nucleotide sequence ID" value="NC_006525.1"/>
</dbReference>
<accession>Q1L9N8</accession>
<protein>
    <submittedName>
        <fullName evidence="2">Uncharacterized protein</fullName>
    </submittedName>
</protein>
<sequence>MSLFNLFKQAAISLLGHKNPTPPSAKVHVGTGADNEFQIHIGGVPHLFRDEGDRVVHFRAVFDRTIQHTAFGDKLLPEVMPRWSKVGVHDADGDTLQSVAERVVRDAKLSASVSRQEDSKAEVVRQHSTGLQKAGQLDDRAVHRPQTSASDASSSTYTVGTLLEWGEMEFPNRKPGGKRTYTSFAVKLDTGAGVKTLQGEGLKDVLADARCKVGERVGVKRLYKEKVPAFDQTTGQPLRDRTTGEQKLWDRWVWSINRIH</sequence>
<keyword evidence="3" id="KW-1185">Reference proteome</keyword>
<organism evidence="2 3">
    <name type="scientific">Cupriavidus metallidurans (strain ATCC 43123 / DSM 2839 / NBRC 102507 / CH34)</name>
    <name type="common">Ralstonia metallidurans</name>
    <dbReference type="NCBI Taxonomy" id="266264"/>
    <lineage>
        <taxon>Bacteria</taxon>
        <taxon>Pseudomonadati</taxon>
        <taxon>Pseudomonadota</taxon>
        <taxon>Betaproteobacteria</taxon>
        <taxon>Burkholderiales</taxon>
        <taxon>Burkholderiaceae</taxon>
        <taxon>Cupriavidus</taxon>
    </lineage>
</organism>
<proteinExistence type="predicted"/>
<gene>
    <name evidence="2" type="ordered locus">Rmet_6279</name>
</gene>
<evidence type="ECO:0000313" key="2">
    <source>
        <dbReference type="EMBL" id="ABF13138.1"/>
    </source>
</evidence>
<name>Q1L9N8_CUPMC</name>
<geneLocation type="plasmid" evidence="2 3">
    <name>pMOL28</name>
</geneLocation>
<dbReference type="KEGG" id="rme:Rmet_6279"/>
<dbReference type="HOGENOM" id="CLU_1056343_0_0_4"/>
<dbReference type="Proteomes" id="UP000002429">
    <property type="component" value="Plasmid pMOL28"/>
</dbReference>
<evidence type="ECO:0000256" key="1">
    <source>
        <dbReference type="SAM" id="MobiDB-lite"/>
    </source>
</evidence>
<dbReference type="EMBL" id="CP000355">
    <property type="protein sequence ID" value="ABF13138.1"/>
    <property type="molecule type" value="Genomic_DNA"/>
</dbReference>
<evidence type="ECO:0000313" key="3">
    <source>
        <dbReference type="Proteomes" id="UP000002429"/>
    </source>
</evidence>
<reference evidence="3" key="1">
    <citation type="journal article" date="2010" name="PLoS ONE">
        <title>The complete genome sequence of Cupriavidus metallidurans strain CH34, a master survivalist in harsh and anthropogenic environments.</title>
        <authorList>
            <person name="Janssen P.J."/>
            <person name="Van Houdt R."/>
            <person name="Moors H."/>
            <person name="Monsieurs P."/>
            <person name="Morin N."/>
            <person name="Michaux A."/>
            <person name="Benotmane M.A."/>
            <person name="Leys N."/>
            <person name="Vallaeys T."/>
            <person name="Lapidus A."/>
            <person name="Monchy S."/>
            <person name="Medigue C."/>
            <person name="Taghavi S."/>
            <person name="McCorkle S."/>
            <person name="Dunn J."/>
            <person name="van der Lelie D."/>
            <person name="Mergeay M."/>
        </authorList>
    </citation>
    <scope>NUCLEOTIDE SEQUENCE [LARGE SCALE GENOMIC DNA]</scope>
    <source>
        <strain evidence="3">ATCC 43123 / DSM 2839 / NBRC 102507 / CH34</strain>
    </source>
</reference>